<feature type="domain" description="Purine catabolism PurC-like" evidence="2">
    <location>
        <begin position="8"/>
        <end position="124"/>
    </location>
</feature>
<gene>
    <name evidence="5" type="ORF">IAA69_03625</name>
</gene>
<dbReference type="InterPro" id="IPR025736">
    <property type="entry name" value="PucR_C-HTH_dom"/>
</dbReference>
<organism evidence="5 6">
    <name type="scientific">Candidatus Aveggerthella stercoripullorum</name>
    <dbReference type="NCBI Taxonomy" id="2840688"/>
    <lineage>
        <taxon>Bacteria</taxon>
        <taxon>Bacillati</taxon>
        <taxon>Actinomycetota</taxon>
        <taxon>Coriobacteriia</taxon>
        <taxon>Eggerthellales</taxon>
        <taxon>Eggerthellaceae</taxon>
        <taxon>Eggerthellaceae incertae sedis</taxon>
        <taxon>Candidatus Aveggerthella</taxon>
    </lineage>
</organism>
<dbReference type="InterPro" id="IPR041522">
    <property type="entry name" value="CdaR_GGDEF"/>
</dbReference>
<dbReference type="Pfam" id="PF13556">
    <property type="entry name" value="HTH_30"/>
    <property type="match status" value="1"/>
</dbReference>
<evidence type="ECO:0000259" key="3">
    <source>
        <dbReference type="Pfam" id="PF13556"/>
    </source>
</evidence>
<dbReference type="Proteomes" id="UP000824261">
    <property type="component" value="Unassembled WGS sequence"/>
</dbReference>
<dbReference type="EMBL" id="DVGB01000044">
    <property type="protein sequence ID" value="HIR01333.1"/>
    <property type="molecule type" value="Genomic_DNA"/>
</dbReference>
<evidence type="ECO:0000313" key="5">
    <source>
        <dbReference type="EMBL" id="HIR01333.1"/>
    </source>
</evidence>
<proteinExistence type="inferred from homology"/>
<sequence>MAISVARVLELPGLREARLIAGRAGLSNEVDGIGLMESLDSIEWLTARKLIINNARAFASCSDQEWAGLIESFVDRGVPGLVIKLGRYVSAVPARALQRADELAFPIIVPPFDSEPAQIISDVYFELFNADGAPTEGEDVRADVVLRDIALGREDWRVLRANVAGLGWQVTRPYGVAVVYGAEMPTAGKGIGPFREAAREAGFPHGFFVAGRYVAIALLDGESDLERALRARAERFLRALEHRAPDGSWHLGLGGFHDSLLSLPECCTEAGQALAVSRAVSEAERIVAFDDLGFLGILLEGRNRDRLERVYQQAFSLLKQHDEEAGTEYAETVRVYACVGMSTKLAAEALFVHENTVRYRISTVKDYFKEKRFGAGIGLNFELLCLLCRLRDARRGMAKQAEQ</sequence>
<comment type="caution">
    <text evidence="5">The sequence shown here is derived from an EMBL/GenBank/DDBJ whole genome shotgun (WGS) entry which is preliminary data.</text>
</comment>
<feature type="domain" description="CdaR GGDEF-like" evidence="4">
    <location>
        <begin position="158"/>
        <end position="276"/>
    </location>
</feature>
<feature type="domain" description="PucR C-terminal helix-turn-helix" evidence="3">
    <location>
        <begin position="330"/>
        <end position="366"/>
    </location>
</feature>
<evidence type="ECO:0000259" key="4">
    <source>
        <dbReference type="Pfam" id="PF17853"/>
    </source>
</evidence>
<evidence type="ECO:0000256" key="1">
    <source>
        <dbReference type="ARBA" id="ARBA00006754"/>
    </source>
</evidence>
<accession>A0A9D1A1H4</accession>
<evidence type="ECO:0000259" key="2">
    <source>
        <dbReference type="Pfam" id="PF07905"/>
    </source>
</evidence>
<evidence type="ECO:0000313" key="6">
    <source>
        <dbReference type="Proteomes" id="UP000824261"/>
    </source>
</evidence>
<reference evidence="5" key="2">
    <citation type="journal article" date="2021" name="PeerJ">
        <title>Extensive microbial diversity within the chicken gut microbiome revealed by metagenomics and culture.</title>
        <authorList>
            <person name="Gilroy R."/>
            <person name="Ravi A."/>
            <person name="Getino M."/>
            <person name="Pursley I."/>
            <person name="Horton D.L."/>
            <person name="Alikhan N.F."/>
            <person name="Baker D."/>
            <person name="Gharbi K."/>
            <person name="Hall N."/>
            <person name="Watson M."/>
            <person name="Adriaenssens E.M."/>
            <person name="Foster-Nyarko E."/>
            <person name="Jarju S."/>
            <person name="Secka A."/>
            <person name="Antonio M."/>
            <person name="Oren A."/>
            <person name="Chaudhuri R.R."/>
            <person name="La Ragione R."/>
            <person name="Hildebrand F."/>
            <person name="Pallen M.J."/>
        </authorList>
    </citation>
    <scope>NUCLEOTIDE SEQUENCE</scope>
    <source>
        <strain evidence="5">ChiGjej1B1-2707</strain>
    </source>
</reference>
<comment type="similarity">
    <text evidence="1">Belongs to the CdaR family.</text>
</comment>
<protein>
    <submittedName>
        <fullName evidence="5">PucR family transcriptional regulator ligand-binding domain-containing protein</fullName>
    </submittedName>
</protein>
<dbReference type="InterPro" id="IPR051448">
    <property type="entry name" value="CdaR-like_regulators"/>
</dbReference>
<dbReference type="AlphaFoldDB" id="A0A9D1A1H4"/>
<name>A0A9D1A1H4_9ACTN</name>
<dbReference type="Pfam" id="PF07905">
    <property type="entry name" value="PucR"/>
    <property type="match status" value="1"/>
</dbReference>
<dbReference type="InterPro" id="IPR012914">
    <property type="entry name" value="PucR_dom"/>
</dbReference>
<dbReference type="PANTHER" id="PTHR33744">
    <property type="entry name" value="CARBOHYDRATE DIACID REGULATOR"/>
    <property type="match status" value="1"/>
</dbReference>
<reference evidence="5" key="1">
    <citation type="submission" date="2020-10" db="EMBL/GenBank/DDBJ databases">
        <authorList>
            <person name="Gilroy R."/>
        </authorList>
    </citation>
    <scope>NUCLEOTIDE SEQUENCE</scope>
    <source>
        <strain evidence="5">ChiGjej1B1-2707</strain>
    </source>
</reference>
<dbReference type="Gene3D" id="1.10.10.2840">
    <property type="entry name" value="PucR C-terminal helix-turn-helix domain"/>
    <property type="match status" value="1"/>
</dbReference>
<dbReference type="InterPro" id="IPR042070">
    <property type="entry name" value="PucR_C-HTH_sf"/>
</dbReference>
<dbReference type="PANTHER" id="PTHR33744:SF7">
    <property type="entry name" value="PUCR FAMILY TRANSCRIPTIONAL REGULATOR"/>
    <property type="match status" value="1"/>
</dbReference>
<dbReference type="Pfam" id="PF17853">
    <property type="entry name" value="GGDEF_2"/>
    <property type="match status" value="1"/>
</dbReference>